<dbReference type="RefSeq" id="WP_078666702.1">
    <property type="nucleotide sequence ID" value="NZ_FUXM01000072.1"/>
</dbReference>
<evidence type="ECO:0000313" key="1">
    <source>
        <dbReference type="EMBL" id="SKA29661.1"/>
    </source>
</evidence>
<protein>
    <submittedName>
        <fullName evidence="1">Uncharacterized protein</fullName>
    </submittedName>
</protein>
<proteinExistence type="predicted"/>
<dbReference type="Proteomes" id="UP000189933">
    <property type="component" value="Unassembled WGS sequence"/>
</dbReference>
<accession>A0A1T4SP44</accession>
<organism evidence="1 2">
    <name type="scientific">Carboxydocella sporoproducens DSM 16521</name>
    <dbReference type="NCBI Taxonomy" id="1121270"/>
    <lineage>
        <taxon>Bacteria</taxon>
        <taxon>Bacillati</taxon>
        <taxon>Bacillota</taxon>
        <taxon>Clostridia</taxon>
        <taxon>Eubacteriales</taxon>
        <taxon>Clostridiales Family XVI. Incertae Sedis</taxon>
        <taxon>Carboxydocella</taxon>
    </lineage>
</organism>
<dbReference type="EMBL" id="FUXM01000072">
    <property type="protein sequence ID" value="SKA29661.1"/>
    <property type="molecule type" value="Genomic_DNA"/>
</dbReference>
<dbReference type="AlphaFoldDB" id="A0A1T4SP44"/>
<sequence>MSFTIWSAHIAVTKREQEVPLSSKGCHSGHSHVLALIVLESDFEVELTQRWYNAVGQTVYVHSWLQPPIPEPKEMAVGIQTALLGPYGGICLFTLEINGYSAMSLPFAYRPWVIYDQRGQLSLQPGTFFF</sequence>
<keyword evidence="2" id="KW-1185">Reference proteome</keyword>
<reference evidence="2" key="1">
    <citation type="submission" date="2017-02" db="EMBL/GenBank/DDBJ databases">
        <authorList>
            <person name="Varghese N."/>
            <person name="Submissions S."/>
        </authorList>
    </citation>
    <scope>NUCLEOTIDE SEQUENCE [LARGE SCALE GENOMIC DNA]</scope>
    <source>
        <strain evidence="2">DSM 16521</strain>
    </source>
</reference>
<gene>
    <name evidence="1" type="ORF">SAMN02745885_02777</name>
</gene>
<name>A0A1T4SP44_9FIRM</name>
<evidence type="ECO:0000313" key="2">
    <source>
        <dbReference type="Proteomes" id="UP000189933"/>
    </source>
</evidence>